<dbReference type="Pfam" id="PF18102">
    <property type="entry name" value="DTC"/>
    <property type="match status" value="1"/>
</dbReference>
<dbReference type="GO" id="GO:0007219">
    <property type="term" value="P:Notch signaling pathway"/>
    <property type="evidence" value="ECO:0007669"/>
    <property type="project" value="InterPro"/>
</dbReference>
<dbReference type="InterPro" id="IPR039396">
    <property type="entry name" value="Deltex_C"/>
</dbReference>
<dbReference type="GO" id="GO:0008270">
    <property type="term" value="F:zinc ion binding"/>
    <property type="evidence" value="ECO:0007669"/>
    <property type="project" value="UniProtKB-KW"/>
</dbReference>
<comment type="subcellular location">
    <subcellularLocation>
        <location evidence="9">Cytoplasm</location>
    </subcellularLocation>
</comment>
<dbReference type="GO" id="GO:0005737">
    <property type="term" value="C:cytoplasm"/>
    <property type="evidence" value="ECO:0007669"/>
    <property type="project" value="UniProtKB-SubCell"/>
</dbReference>
<dbReference type="InterPro" id="IPR013083">
    <property type="entry name" value="Znf_RING/FYVE/PHD"/>
</dbReference>
<dbReference type="InterPro" id="IPR017907">
    <property type="entry name" value="Znf_RING_CS"/>
</dbReference>
<dbReference type="EMBL" id="RJVU01049641">
    <property type="protein sequence ID" value="ROL42416.1"/>
    <property type="molecule type" value="Genomic_DNA"/>
</dbReference>
<evidence type="ECO:0000256" key="9">
    <source>
        <dbReference type="RuleBase" id="RU367105"/>
    </source>
</evidence>
<sequence>MIGSVPLTAASEDTNNVEDVAASIRAPNKAETSNTAGITHETPAVLTVPFFLSWYMHHTYGKEVKQIEKQHGVSFSAEVLISINPTEISRPDSVSKASDDFHELVRRCTDSFTDAAINHNHMDSDIVKEALRHIQSEESKMMFTMSASNCLFFGPKNFTDVIKREVEGTRVEGQFTDKSSQLDVDNNFSPQIRSSLDMDIKELPTQLEMDKIYWDLMKLSYKEQLSQLETKYGVTFNEEKQQKIVTIKVQARSNGVQRINLESHAIRALTQLYQKLASAAVTCELKNPKDADVVASAVEKLQQDHHCVVVVDVLSPWRLIGLPEHLGPAIAEIEKILKLSVFDDKMKKSIGYSGDIPHARGIKWNQMPDYGSGAVGGSDEGVNIRRRSEGDTGFNEDSKLSSRHESKNAHAEEEKCTICIDSFTDKKKLKCGHEFCRECIRMSVESLGSICPVCKEVFGILEGNQPYGTMNVTRSRTNLPGYGYCGTIEITYNIPSGVQTKKHPNPGMPFLGANRQAYLPDNPEGNEVLSLLQRAFQQKLIFTVGKSTTTGAENVVTWNDIHHKTSKYGGPHSFGYPDPDYLKRVKDELKAKGIE</sequence>
<dbReference type="EC" id="2.3.2.27" evidence="9"/>
<evidence type="ECO:0000256" key="2">
    <source>
        <dbReference type="ARBA" id="ARBA00004906"/>
    </source>
</evidence>
<comment type="similarity">
    <text evidence="3 9">Belongs to the Deltex family.</text>
</comment>
<dbReference type="SUPFAM" id="SSF57850">
    <property type="entry name" value="RING/U-box"/>
    <property type="match status" value="1"/>
</dbReference>
<organism evidence="12 13">
    <name type="scientific">Anabarilius grahami</name>
    <name type="common">Kanglang fish</name>
    <name type="synonym">Barilius grahami</name>
    <dbReference type="NCBI Taxonomy" id="495550"/>
    <lineage>
        <taxon>Eukaryota</taxon>
        <taxon>Metazoa</taxon>
        <taxon>Chordata</taxon>
        <taxon>Craniata</taxon>
        <taxon>Vertebrata</taxon>
        <taxon>Euteleostomi</taxon>
        <taxon>Actinopterygii</taxon>
        <taxon>Neopterygii</taxon>
        <taxon>Teleostei</taxon>
        <taxon>Ostariophysi</taxon>
        <taxon>Cypriniformes</taxon>
        <taxon>Xenocyprididae</taxon>
        <taxon>Xenocypridinae</taxon>
        <taxon>Xenocypridinae incertae sedis</taxon>
        <taxon>Anabarilius</taxon>
    </lineage>
</organism>
<feature type="domain" description="RING-type" evidence="11">
    <location>
        <begin position="416"/>
        <end position="455"/>
    </location>
</feature>
<keyword evidence="5 9" id="KW-0479">Metal-binding</keyword>
<dbReference type="PANTHER" id="PTHR12622">
    <property type="entry name" value="DELTEX-RELATED"/>
    <property type="match status" value="1"/>
</dbReference>
<comment type="caution">
    <text evidence="12">The sequence shown here is derived from an EMBL/GenBank/DDBJ whole genome shotgun (WGS) entry which is preliminary data.</text>
</comment>
<dbReference type="SMART" id="SM00184">
    <property type="entry name" value="RING"/>
    <property type="match status" value="1"/>
</dbReference>
<evidence type="ECO:0000256" key="6">
    <source>
        <dbReference type="ARBA" id="ARBA00022771"/>
    </source>
</evidence>
<dbReference type="Pfam" id="PF00097">
    <property type="entry name" value="zf-C3HC4"/>
    <property type="match status" value="1"/>
</dbReference>
<dbReference type="InterPro" id="IPR001841">
    <property type="entry name" value="Znf_RING"/>
</dbReference>
<dbReference type="PROSITE" id="PS50089">
    <property type="entry name" value="ZF_RING_2"/>
    <property type="match status" value="1"/>
</dbReference>
<comment type="pathway">
    <text evidence="2 9">Protein modification; protein ubiquitination.</text>
</comment>
<name>A0A3N0Y864_ANAGA</name>
<dbReference type="UniPathway" id="UPA00143"/>
<evidence type="ECO:0000256" key="7">
    <source>
        <dbReference type="ARBA" id="ARBA00022833"/>
    </source>
</evidence>
<gene>
    <name evidence="12" type="ORF">DPX16_8106</name>
</gene>
<evidence type="ECO:0000256" key="8">
    <source>
        <dbReference type="PROSITE-ProRule" id="PRU00175"/>
    </source>
</evidence>
<evidence type="ECO:0000259" key="11">
    <source>
        <dbReference type="PROSITE" id="PS50089"/>
    </source>
</evidence>
<dbReference type="OrthoDB" id="527344at2759"/>
<dbReference type="AlphaFoldDB" id="A0A3N0Y864"/>
<reference evidence="12 13" key="1">
    <citation type="submission" date="2018-10" db="EMBL/GenBank/DDBJ databases">
        <title>Genome assembly for a Yunnan-Guizhou Plateau 3E fish, Anabarilius grahami (Regan), and its evolutionary and genetic applications.</title>
        <authorList>
            <person name="Jiang W."/>
        </authorList>
    </citation>
    <scope>NUCLEOTIDE SEQUENCE [LARGE SCALE GENOMIC DNA]</scope>
    <source>
        <strain evidence="12">AG-KIZ</strain>
        <tissue evidence="12">Muscle</tissue>
    </source>
</reference>
<evidence type="ECO:0000256" key="4">
    <source>
        <dbReference type="ARBA" id="ARBA00022679"/>
    </source>
</evidence>
<evidence type="ECO:0000313" key="13">
    <source>
        <dbReference type="Proteomes" id="UP000281406"/>
    </source>
</evidence>
<keyword evidence="9" id="KW-0963">Cytoplasm</keyword>
<dbReference type="CDD" id="cd09633">
    <property type="entry name" value="Deltex_C"/>
    <property type="match status" value="1"/>
</dbReference>
<dbReference type="Proteomes" id="UP000281406">
    <property type="component" value="Unassembled WGS sequence"/>
</dbReference>
<evidence type="ECO:0000256" key="10">
    <source>
        <dbReference type="SAM" id="MobiDB-lite"/>
    </source>
</evidence>
<accession>A0A3N0Y864</accession>
<evidence type="ECO:0000256" key="5">
    <source>
        <dbReference type="ARBA" id="ARBA00022723"/>
    </source>
</evidence>
<feature type="compositionally biased region" description="Basic and acidic residues" evidence="10">
    <location>
        <begin position="382"/>
        <end position="407"/>
    </location>
</feature>
<dbReference type="InterPro" id="IPR039399">
    <property type="entry name" value="Deltex_C_sf"/>
</dbReference>
<dbReference type="PROSITE" id="PS00518">
    <property type="entry name" value="ZF_RING_1"/>
    <property type="match status" value="1"/>
</dbReference>
<keyword evidence="7 9" id="KW-0862">Zinc</keyword>
<proteinExistence type="inferred from homology"/>
<dbReference type="Gene3D" id="3.30.390.130">
    <property type="match status" value="1"/>
</dbReference>
<comment type="catalytic activity">
    <reaction evidence="1 9">
        <text>S-ubiquitinyl-[E2 ubiquitin-conjugating enzyme]-L-cysteine + [acceptor protein]-L-lysine = [E2 ubiquitin-conjugating enzyme]-L-cysteine + N(6)-ubiquitinyl-[acceptor protein]-L-lysine.</text>
        <dbReference type="EC" id="2.3.2.27"/>
    </reaction>
</comment>
<keyword evidence="13" id="KW-1185">Reference proteome</keyword>
<dbReference type="InterPro" id="IPR018957">
    <property type="entry name" value="Znf_C3HC4_RING-type"/>
</dbReference>
<dbReference type="Gene3D" id="3.30.40.10">
    <property type="entry name" value="Zinc/RING finger domain, C3HC4 (zinc finger)"/>
    <property type="match status" value="1"/>
</dbReference>
<evidence type="ECO:0000256" key="3">
    <source>
        <dbReference type="ARBA" id="ARBA00009413"/>
    </source>
</evidence>
<dbReference type="GO" id="GO:0016567">
    <property type="term" value="P:protein ubiquitination"/>
    <property type="evidence" value="ECO:0007669"/>
    <property type="project" value="UniProtKB-UniRule"/>
</dbReference>
<protein>
    <recommendedName>
        <fullName evidence="9">E3 ubiquitin-protein ligase</fullName>
        <ecNumber evidence="9">2.3.2.27</ecNumber>
    </recommendedName>
</protein>
<feature type="region of interest" description="Disordered" evidence="10">
    <location>
        <begin position="373"/>
        <end position="407"/>
    </location>
</feature>
<keyword evidence="6 8" id="KW-0863">Zinc-finger</keyword>
<dbReference type="GO" id="GO:0061630">
    <property type="term" value="F:ubiquitin protein ligase activity"/>
    <property type="evidence" value="ECO:0007669"/>
    <property type="project" value="UniProtKB-UniRule"/>
</dbReference>
<evidence type="ECO:0000256" key="1">
    <source>
        <dbReference type="ARBA" id="ARBA00000900"/>
    </source>
</evidence>
<dbReference type="InterPro" id="IPR039398">
    <property type="entry name" value="Deltex_fam"/>
</dbReference>
<evidence type="ECO:0000313" key="12">
    <source>
        <dbReference type="EMBL" id="ROL42416.1"/>
    </source>
</evidence>
<keyword evidence="4 9" id="KW-0808">Transferase</keyword>